<dbReference type="Proteomes" id="UP001056120">
    <property type="component" value="Linkage Group LG29"/>
</dbReference>
<dbReference type="EMBL" id="CM042046">
    <property type="protein sequence ID" value="KAI3676830.1"/>
    <property type="molecule type" value="Genomic_DNA"/>
</dbReference>
<comment type="caution">
    <text evidence="1">The sequence shown here is derived from an EMBL/GenBank/DDBJ whole genome shotgun (WGS) entry which is preliminary data.</text>
</comment>
<accession>A0ACB8XZA7</accession>
<evidence type="ECO:0000313" key="1">
    <source>
        <dbReference type="EMBL" id="KAI3676830.1"/>
    </source>
</evidence>
<proteinExistence type="predicted"/>
<keyword evidence="2" id="KW-1185">Reference proteome</keyword>
<sequence>MASSSLRPQKRRETATRFSPYVQIRATHPWLQFPDGNPARKRLTALLKKQFATTWTVDWDILEMLHLHDRARDIMGPVKLRFFSIKHPQYKELCLEFLSTYEFQTTCTDYSYGHSIRFRMAGVERSCSLIEFSRRMGLYTDEEIKTDMFLKGLIDLPSDVSLEEFWAEIADGPYQASVVKSTRLKDPFHRNLHRIIAQSIAGRRVSTGVVTERDLFFLYCFIRPALCNVTYALASYFTTSMGKKPTSHICGGSYITHLAESYGVLTPEACATLTSFLPTQTIDMVVLTNMQVVERIAGGGCKLLDGHGEIWEPEQHPVEQEAAPQQQLHPKQEEGLQQQEDGPPQQQHPLQQEEGPQQQPLDPPLSSLDLVAMVTELQHGQQRLEHEMQRRHQEMMSALGCIARFRPLRNASILANEEEKKKISFFLPRSLRLLHTCDSPDLNTCTTMKNPKLLCSSIMMQGFIVIARHYRSNPKVDLRKLRPMILKRIENRAKDYPVKAMIPVAYDVLRSRALLIQGVSTLLQVITIWSCKFCPEVYVGETGHAIKTCRGYKRHAKNKLHEWIRGGINDIIVPVDTFHLKNMFQDVIKHDERFDYNRVPAVIELSLQAGVDLNVEELSPNKLECLGAESLSNDDLRLVADGTLKAWEVVRTGVQKLLMVYSAKVCKYCSEVHVGPSGHKARMCGVFKFEGWRGTHLWKKAQVDDLVPQKIVWFRRPQDPTVLDDKWRSFYGHAPAVVDLCTKGGAIAPPKYYCMMKLQGLPADVPFKPRG</sequence>
<evidence type="ECO:0000313" key="2">
    <source>
        <dbReference type="Proteomes" id="UP001056120"/>
    </source>
</evidence>
<reference evidence="1 2" key="2">
    <citation type="journal article" date="2022" name="Mol. Ecol. Resour.">
        <title>The genomes of chicory, endive, great burdock and yacon provide insights into Asteraceae paleo-polyploidization history and plant inulin production.</title>
        <authorList>
            <person name="Fan W."/>
            <person name="Wang S."/>
            <person name="Wang H."/>
            <person name="Wang A."/>
            <person name="Jiang F."/>
            <person name="Liu H."/>
            <person name="Zhao H."/>
            <person name="Xu D."/>
            <person name="Zhang Y."/>
        </authorList>
    </citation>
    <scope>NUCLEOTIDE SEQUENCE [LARGE SCALE GENOMIC DNA]</scope>
    <source>
        <strain evidence="2">cv. Yunnan</strain>
        <tissue evidence="1">Leaves</tissue>
    </source>
</reference>
<organism evidence="1 2">
    <name type="scientific">Smallanthus sonchifolius</name>
    <dbReference type="NCBI Taxonomy" id="185202"/>
    <lineage>
        <taxon>Eukaryota</taxon>
        <taxon>Viridiplantae</taxon>
        <taxon>Streptophyta</taxon>
        <taxon>Embryophyta</taxon>
        <taxon>Tracheophyta</taxon>
        <taxon>Spermatophyta</taxon>
        <taxon>Magnoliopsida</taxon>
        <taxon>eudicotyledons</taxon>
        <taxon>Gunneridae</taxon>
        <taxon>Pentapetalae</taxon>
        <taxon>asterids</taxon>
        <taxon>campanulids</taxon>
        <taxon>Asterales</taxon>
        <taxon>Asteraceae</taxon>
        <taxon>Asteroideae</taxon>
        <taxon>Heliantheae alliance</taxon>
        <taxon>Millerieae</taxon>
        <taxon>Smallanthus</taxon>
    </lineage>
</organism>
<gene>
    <name evidence="1" type="ORF">L1987_86444</name>
</gene>
<name>A0ACB8XZA7_9ASTR</name>
<protein>
    <submittedName>
        <fullName evidence="1">Uncharacterized protein</fullName>
    </submittedName>
</protein>
<reference evidence="2" key="1">
    <citation type="journal article" date="2022" name="Mol. Ecol. Resour.">
        <title>The genomes of chicory, endive, great burdock and yacon provide insights into Asteraceae palaeo-polyploidization history and plant inulin production.</title>
        <authorList>
            <person name="Fan W."/>
            <person name="Wang S."/>
            <person name="Wang H."/>
            <person name="Wang A."/>
            <person name="Jiang F."/>
            <person name="Liu H."/>
            <person name="Zhao H."/>
            <person name="Xu D."/>
            <person name="Zhang Y."/>
        </authorList>
    </citation>
    <scope>NUCLEOTIDE SEQUENCE [LARGE SCALE GENOMIC DNA]</scope>
    <source>
        <strain evidence="2">cv. Yunnan</strain>
    </source>
</reference>